<proteinExistence type="predicted"/>
<dbReference type="PANTHER" id="PTHR12526:SF599">
    <property type="entry name" value="N-ACETYL-ALPHA-D-GLUCOSAMINYL L-MALATE SYNTHASE"/>
    <property type="match status" value="1"/>
</dbReference>
<dbReference type="PANTHER" id="PTHR12526">
    <property type="entry name" value="GLYCOSYLTRANSFERASE"/>
    <property type="match status" value="1"/>
</dbReference>
<dbReference type="KEGG" id="vne:CFK40_11140"/>
<dbReference type="AlphaFoldDB" id="A0A221MCZ1"/>
<evidence type="ECO:0000259" key="2">
    <source>
        <dbReference type="Pfam" id="PF13439"/>
    </source>
</evidence>
<dbReference type="SUPFAM" id="SSF53756">
    <property type="entry name" value="UDP-Glycosyltransferase/glycogen phosphorylase"/>
    <property type="match status" value="1"/>
</dbReference>
<protein>
    <submittedName>
        <fullName evidence="3">N-acetyl-alpha-D-glucosaminyl L-malate synthase BshA</fullName>
    </submittedName>
</protein>
<reference evidence="3 4" key="1">
    <citation type="journal article" date="2003" name="Int. J. Syst. Evol. Microbiol.">
        <title>Virgibacillus carmonensis sp. nov., Virgibacillus necropolis sp. nov. and Virgibacillus picturae sp. nov., three novel species isolated from deteriorated mural paintings, transfer of the species of the genus salibacillus to Virgibacillus, as Virgibacillus marismortui comb. nov. and Virgibacillus salexigens comb. nov., and emended description of the genus Virgibacillus.</title>
        <authorList>
            <person name="Heyrman J."/>
            <person name="Logan N.A."/>
            <person name="Busse H.J."/>
            <person name="Balcaen A."/>
            <person name="Lebbe L."/>
            <person name="Rodriguez-Diaz M."/>
            <person name="Swings J."/>
            <person name="De Vos P."/>
        </authorList>
    </citation>
    <scope>NUCLEOTIDE SEQUENCE [LARGE SCALE GENOMIC DNA]</scope>
    <source>
        <strain evidence="3 4">LMG 19488</strain>
    </source>
</reference>
<dbReference type="EMBL" id="CP022437">
    <property type="protein sequence ID" value="ASN05525.1"/>
    <property type="molecule type" value="Genomic_DNA"/>
</dbReference>
<evidence type="ECO:0000313" key="4">
    <source>
        <dbReference type="Proteomes" id="UP000204391"/>
    </source>
</evidence>
<dbReference type="RefSeq" id="WP_089532374.1">
    <property type="nucleotide sequence ID" value="NZ_CP022437.1"/>
</dbReference>
<name>A0A221MCZ1_9BACI</name>
<dbReference type="GO" id="GO:0016757">
    <property type="term" value="F:glycosyltransferase activity"/>
    <property type="evidence" value="ECO:0007669"/>
    <property type="project" value="InterPro"/>
</dbReference>
<organism evidence="3 4">
    <name type="scientific">Virgibacillus necropolis</name>
    <dbReference type="NCBI Taxonomy" id="163877"/>
    <lineage>
        <taxon>Bacteria</taxon>
        <taxon>Bacillati</taxon>
        <taxon>Bacillota</taxon>
        <taxon>Bacilli</taxon>
        <taxon>Bacillales</taxon>
        <taxon>Bacillaceae</taxon>
        <taxon>Virgibacillus</taxon>
    </lineage>
</organism>
<feature type="domain" description="Glycosyl transferase family 1" evidence="1">
    <location>
        <begin position="187"/>
        <end position="350"/>
    </location>
</feature>
<dbReference type="Pfam" id="PF13439">
    <property type="entry name" value="Glyco_transf_4"/>
    <property type="match status" value="1"/>
</dbReference>
<gene>
    <name evidence="3" type="primary">bshA</name>
    <name evidence="3" type="ORF">CFK40_11140</name>
</gene>
<dbReference type="OrthoDB" id="9810929at2"/>
<keyword evidence="4" id="KW-1185">Reference proteome</keyword>
<evidence type="ECO:0000259" key="1">
    <source>
        <dbReference type="Pfam" id="PF00534"/>
    </source>
</evidence>
<dbReference type="GO" id="GO:0071793">
    <property type="term" value="P:bacillithiol biosynthetic process"/>
    <property type="evidence" value="ECO:0007669"/>
    <property type="project" value="InterPro"/>
</dbReference>
<dbReference type="InterPro" id="IPR023881">
    <property type="entry name" value="Thiol_BshA"/>
</dbReference>
<accession>A0A221MCZ1</accession>
<feature type="domain" description="Glycosyltransferase subfamily 4-like N-terminal" evidence="2">
    <location>
        <begin position="12"/>
        <end position="176"/>
    </location>
</feature>
<dbReference type="InterPro" id="IPR001296">
    <property type="entry name" value="Glyco_trans_1"/>
</dbReference>
<dbReference type="Gene3D" id="3.40.50.2000">
    <property type="entry name" value="Glycogen Phosphorylase B"/>
    <property type="match status" value="2"/>
</dbReference>
<dbReference type="NCBIfam" id="TIGR03999">
    <property type="entry name" value="thiol_BshA"/>
    <property type="match status" value="1"/>
</dbReference>
<dbReference type="InterPro" id="IPR028098">
    <property type="entry name" value="Glyco_trans_4-like_N"/>
</dbReference>
<dbReference type="Proteomes" id="UP000204391">
    <property type="component" value="Chromosome"/>
</dbReference>
<evidence type="ECO:0000313" key="3">
    <source>
        <dbReference type="EMBL" id="ASN05525.1"/>
    </source>
</evidence>
<dbReference type="Pfam" id="PF00534">
    <property type="entry name" value="Glycos_transf_1"/>
    <property type="match status" value="1"/>
</dbReference>
<sequence length="375" mass="42039">MMKIGISCYPTVGGSGVIATELGMLLAEQGNEIHFITSSLPFRLNRVNPLIVYHEVDLNHYPVFQYPPFDLALANKMAEVIDREKLDILHVHYAMPHAICAILARDIAKHDVKIVTTLHGTDITVLGVDQSFKKMITHGIEQSNAVTAVSNSLVKQTKEMLGITKDIDVVYNFVNENEYKKKELSGIKKEYGIKENEKVLIHISNFRKVKRIQDVIQTFKKVSHYIDAKLLLVGDGPEYSNTCQLVDSLGLNDDVLFLGKQKNVSDLLSISDLKLLLSEKESFGLVLLEAMACKVPCIGTAAGGIPEVIEHNETGYIVDVGDTDKAAEYAVQLLQDDALRKQFSQNAYNRARKYFHSEIIVNQYLDIYDRVLARN</sequence>